<reference evidence="1 2" key="1">
    <citation type="submission" date="2021-06" db="EMBL/GenBank/DDBJ databases">
        <title>Caerostris extrusa draft genome.</title>
        <authorList>
            <person name="Kono N."/>
            <person name="Arakawa K."/>
        </authorList>
    </citation>
    <scope>NUCLEOTIDE SEQUENCE [LARGE SCALE GENOMIC DNA]</scope>
</reference>
<evidence type="ECO:0000313" key="2">
    <source>
        <dbReference type="Proteomes" id="UP001054945"/>
    </source>
</evidence>
<dbReference type="EMBL" id="BPLR01005353">
    <property type="protein sequence ID" value="GIY01667.1"/>
    <property type="molecule type" value="Genomic_DNA"/>
</dbReference>
<keyword evidence="2" id="KW-1185">Reference proteome</keyword>
<dbReference type="Proteomes" id="UP001054945">
    <property type="component" value="Unassembled WGS sequence"/>
</dbReference>
<sequence length="69" mass="7390">MVEATPVRTSRQHEIICKFSWQQTRLLEDVPRSVKCALWFGSRLGGGQQAAAAPRGAVSLQAGLPTPGA</sequence>
<organism evidence="1 2">
    <name type="scientific">Caerostris extrusa</name>
    <name type="common">Bark spider</name>
    <name type="synonym">Caerostris bankana</name>
    <dbReference type="NCBI Taxonomy" id="172846"/>
    <lineage>
        <taxon>Eukaryota</taxon>
        <taxon>Metazoa</taxon>
        <taxon>Ecdysozoa</taxon>
        <taxon>Arthropoda</taxon>
        <taxon>Chelicerata</taxon>
        <taxon>Arachnida</taxon>
        <taxon>Araneae</taxon>
        <taxon>Araneomorphae</taxon>
        <taxon>Entelegynae</taxon>
        <taxon>Araneoidea</taxon>
        <taxon>Araneidae</taxon>
        <taxon>Caerostris</taxon>
    </lineage>
</organism>
<accession>A0AAV4Q0E8</accession>
<evidence type="ECO:0000313" key="1">
    <source>
        <dbReference type="EMBL" id="GIY01667.1"/>
    </source>
</evidence>
<name>A0AAV4Q0E8_CAEEX</name>
<protein>
    <submittedName>
        <fullName evidence="1">Uncharacterized protein</fullName>
    </submittedName>
</protein>
<proteinExistence type="predicted"/>
<gene>
    <name evidence="1" type="ORF">CEXT_651541</name>
</gene>
<comment type="caution">
    <text evidence="1">The sequence shown here is derived from an EMBL/GenBank/DDBJ whole genome shotgun (WGS) entry which is preliminary data.</text>
</comment>
<dbReference type="AlphaFoldDB" id="A0AAV4Q0E8"/>